<dbReference type="SMART" id="SM00382">
    <property type="entry name" value="AAA"/>
    <property type="match status" value="1"/>
</dbReference>
<feature type="domain" description="AAA+ ATPase" evidence="2">
    <location>
        <begin position="363"/>
        <end position="747"/>
    </location>
</feature>
<evidence type="ECO:0000256" key="1">
    <source>
        <dbReference type="SAM" id="MobiDB-lite"/>
    </source>
</evidence>
<dbReference type="InterPro" id="IPR011704">
    <property type="entry name" value="ATPase_dyneun-rel_AAA"/>
</dbReference>
<dbReference type="InterPro" id="IPR003593">
    <property type="entry name" value="AAA+_ATPase"/>
</dbReference>
<dbReference type="Gene3D" id="3.40.50.300">
    <property type="entry name" value="P-loop containing nucleotide triphosphate hydrolases"/>
    <property type="match status" value="1"/>
</dbReference>
<comment type="caution">
    <text evidence="3">The sequence shown here is derived from an EMBL/GenBank/DDBJ whole genome shotgun (WGS) entry which is preliminary data.</text>
</comment>
<dbReference type="InterPro" id="IPR052934">
    <property type="entry name" value="Methyl-DNA_Rec/Restrict_Enz"/>
</dbReference>
<dbReference type="PANTHER" id="PTHR37291">
    <property type="entry name" value="5-METHYLCYTOSINE-SPECIFIC RESTRICTION ENZYME B"/>
    <property type="match status" value="1"/>
</dbReference>
<dbReference type="Pfam" id="PF07728">
    <property type="entry name" value="AAA_5"/>
    <property type="match status" value="1"/>
</dbReference>
<dbReference type="GO" id="GO:0016887">
    <property type="term" value="F:ATP hydrolysis activity"/>
    <property type="evidence" value="ECO:0007669"/>
    <property type="project" value="InterPro"/>
</dbReference>
<gene>
    <name evidence="3" type="ORF">LX81_01213</name>
</gene>
<sequence length="872" mass="96698">MMSFAEALECLRSACMEIDGKPPSTGSSRKSGPNPGATAPGWYLDVADEDRGETTREIAYLLAYVRICGKRFPLHGIQLRDGWMWPDRAVIRKLSRHGSVSLTSEGISLTPAGRRKVERWLGPEPRTDEAIRIPEAVLDRWIARLRAAYPGFETFNAPCKAFDDDERGYKLRTAEALQAALSHPSREDQVAGILKALQGSNLLNWRVTAPIKSTGNAGRAATDQALLDMASSAIGPPTRHGEALALFVEIWTSNVPGSGQRDAARQIAELLLMHLAPSDGIYIRATVRDDFWREATGERFPTVESPAENYRLEFGFMQAVRRAFEVRGLAPRDFIDVQSALWVIHNHAGKDAPEFPKPEAEMEPTNLILYGPPGTGKTHETAAEAVRLCGEAVPDDREALMTTYRRLCAEKRIEFVTFHQSVSYEDFVEGLRPETGSTDVVDESGNPGAGFSLVPRPGIFRTIATRAGSSSGRSSPDNAIRLGDRRVFKMSMGEAANPEHAAIFDDAISGNYVVAGWADIDWSDAAYSERSAILERLREEGIEEGKLTALSGWVQTPNIFRNGMRTGDIVIVSKGNSLFRAIGEVTGDYKFHPREEGDYGHRRAVRWPWVDRTGVPVNEVYAKTFIMKTVYQLTESDLNAPALERYMNSQATAEPGPPESFVLIVDEINRANISKVFGELITLIEPDKRLGRTNELKVRLPYSGEDFGVPANLHILGTMNTADRSIALLDTALRRRFEFREMMPLPDELKVVAGIDLPRLLKTLNERIEYLYDREHQIGHAYFIGCTTRDEIDVVMRHKVIPLLAEYFFEDWGKVAAVLGDAAPEGSAPMGGFLRREALSPPPGLDADGDGASRYRWTVREDGFDYARLAGA</sequence>
<keyword evidence="4" id="KW-1185">Reference proteome</keyword>
<protein>
    <submittedName>
        <fullName evidence="3">Dynein-related subfamily AAA family protein</fullName>
    </submittedName>
</protein>
<dbReference type="EMBL" id="QKZL01000004">
    <property type="protein sequence ID" value="PZX17490.1"/>
    <property type="molecule type" value="Genomic_DNA"/>
</dbReference>
<name>A0A2W7NBY3_9RHOB</name>
<dbReference type="GO" id="GO:0005524">
    <property type="term" value="F:ATP binding"/>
    <property type="evidence" value="ECO:0007669"/>
    <property type="project" value="InterPro"/>
</dbReference>
<organism evidence="3 4">
    <name type="scientific">Palleronia aestuarii</name>
    <dbReference type="NCBI Taxonomy" id="568105"/>
    <lineage>
        <taxon>Bacteria</taxon>
        <taxon>Pseudomonadati</taxon>
        <taxon>Pseudomonadota</taxon>
        <taxon>Alphaproteobacteria</taxon>
        <taxon>Rhodobacterales</taxon>
        <taxon>Roseobacteraceae</taxon>
        <taxon>Palleronia</taxon>
    </lineage>
</organism>
<reference evidence="3 4" key="1">
    <citation type="submission" date="2018-06" db="EMBL/GenBank/DDBJ databases">
        <title>Genomic Encyclopedia of Archaeal and Bacterial Type Strains, Phase II (KMG-II): from individual species to whole genera.</title>
        <authorList>
            <person name="Goeker M."/>
        </authorList>
    </citation>
    <scope>NUCLEOTIDE SEQUENCE [LARGE SCALE GENOMIC DNA]</scope>
    <source>
        <strain evidence="3 4">DSM 22009</strain>
    </source>
</reference>
<dbReference type="Proteomes" id="UP000248916">
    <property type="component" value="Unassembled WGS sequence"/>
</dbReference>
<dbReference type="PANTHER" id="PTHR37291:SF1">
    <property type="entry name" value="TYPE IV METHYL-DIRECTED RESTRICTION ENZYME ECOKMCRB SUBUNIT"/>
    <property type="match status" value="1"/>
</dbReference>
<feature type="region of interest" description="Disordered" evidence="1">
    <location>
        <begin position="21"/>
        <end position="42"/>
    </location>
</feature>
<dbReference type="RefSeq" id="WP_234822506.1">
    <property type="nucleotide sequence ID" value="NZ_QKZL01000004.1"/>
</dbReference>
<evidence type="ECO:0000313" key="3">
    <source>
        <dbReference type="EMBL" id="PZX17490.1"/>
    </source>
</evidence>
<proteinExistence type="predicted"/>
<evidence type="ECO:0000259" key="2">
    <source>
        <dbReference type="SMART" id="SM00382"/>
    </source>
</evidence>
<dbReference type="SUPFAM" id="SSF52540">
    <property type="entry name" value="P-loop containing nucleoside triphosphate hydrolases"/>
    <property type="match status" value="1"/>
</dbReference>
<dbReference type="InterPro" id="IPR027417">
    <property type="entry name" value="P-loop_NTPase"/>
</dbReference>
<dbReference type="AlphaFoldDB" id="A0A2W7NBY3"/>
<evidence type="ECO:0000313" key="4">
    <source>
        <dbReference type="Proteomes" id="UP000248916"/>
    </source>
</evidence>
<accession>A0A2W7NBY3</accession>